<comment type="caution">
    <text evidence="3">The sequence shown here is derived from an EMBL/GenBank/DDBJ whole genome shotgun (WGS) entry which is preliminary data.</text>
</comment>
<gene>
    <name evidence="3" type="ORF">IAB46_10050</name>
</gene>
<dbReference type="AlphaFoldDB" id="A0A9D1F5H0"/>
<feature type="transmembrane region" description="Helical" evidence="2">
    <location>
        <begin position="238"/>
        <end position="265"/>
    </location>
</feature>
<dbReference type="Proteomes" id="UP000823927">
    <property type="component" value="Unassembled WGS sequence"/>
</dbReference>
<keyword evidence="2" id="KW-0472">Membrane</keyword>
<reference evidence="3" key="1">
    <citation type="submission" date="2020-10" db="EMBL/GenBank/DDBJ databases">
        <authorList>
            <person name="Gilroy R."/>
        </authorList>
    </citation>
    <scope>NUCLEOTIDE SEQUENCE</scope>
    <source>
        <strain evidence="3">CHK178-757</strain>
    </source>
</reference>
<feature type="region of interest" description="Disordered" evidence="1">
    <location>
        <begin position="31"/>
        <end position="121"/>
    </location>
</feature>
<evidence type="ECO:0000313" key="4">
    <source>
        <dbReference type="Proteomes" id="UP000823927"/>
    </source>
</evidence>
<feature type="transmembrane region" description="Helical" evidence="2">
    <location>
        <begin position="349"/>
        <end position="371"/>
    </location>
</feature>
<feature type="compositionally biased region" description="Polar residues" evidence="1">
    <location>
        <begin position="41"/>
        <end position="53"/>
    </location>
</feature>
<sequence length="424" mass="44766">MAFCAKCGTPLNDAGVCPNCGYVLPQNKRPVQSEPVPGVNNGVQDNPVNSQTDPGVHSPADYGNVNPAQSGSVPGGVQMNQSGPQMGGVGPQGQPYYGGPQNGNPAGGPQQPYSNTVPGYGSAPYGSGAQNGGYGAGAQMGGYNNNMGGQAYGGGQMGPNGPQMGPNGPQMGQQNGPQGQPYYGMPGNGPQGQPYYGQMPPRQPSEFGNNLLQWFLGIFKKDPTEVFDKAGNSKSPVWAVYMAVYAFFGALSLACSVGSILQIFGDFGDIWALEELYDRASVQCAFVSFFGAFLFYVAIMFLTSLTVWLLMIILGKKIPFWSACNVTVVAYIPVILATVFSFICSFTVVTGFIAAFVSSVASIATMILLYCGITRLADHKKSALWPYVIAQAALKLVTIIIAVIFIFVCLMILSAMLAAFVSRW</sequence>
<feature type="transmembrane region" description="Helical" evidence="2">
    <location>
        <begin position="392"/>
        <end position="421"/>
    </location>
</feature>
<keyword evidence="2" id="KW-0812">Transmembrane</keyword>
<evidence type="ECO:0000256" key="2">
    <source>
        <dbReference type="SAM" id="Phobius"/>
    </source>
</evidence>
<feature type="region of interest" description="Disordered" evidence="1">
    <location>
        <begin position="153"/>
        <end position="200"/>
    </location>
</feature>
<name>A0A9D1F5H0_9FIRM</name>
<evidence type="ECO:0000313" key="3">
    <source>
        <dbReference type="EMBL" id="HIS47871.1"/>
    </source>
</evidence>
<feature type="transmembrane region" description="Helical" evidence="2">
    <location>
        <begin position="285"/>
        <end position="313"/>
    </location>
</feature>
<feature type="transmembrane region" description="Helical" evidence="2">
    <location>
        <begin position="320"/>
        <end position="343"/>
    </location>
</feature>
<feature type="compositionally biased region" description="Low complexity" evidence="1">
    <location>
        <begin position="191"/>
        <end position="200"/>
    </location>
</feature>
<evidence type="ECO:0000256" key="1">
    <source>
        <dbReference type="SAM" id="MobiDB-lite"/>
    </source>
</evidence>
<reference evidence="3" key="2">
    <citation type="journal article" date="2021" name="PeerJ">
        <title>Extensive microbial diversity within the chicken gut microbiome revealed by metagenomics and culture.</title>
        <authorList>
            <person name="Gilroy R."/>
            <person name="Ravi A."/>
            <person name="Getino M."/>
            <person name="Pursley I."/>
            <person name="Horton D.L."/>
            <person name="Alikhan N.F."/>
            <person name="Baker D."/>
            <person name="Gharbi K."/>
            <person name="Hall N."/>
            <person name="Watson M."/>
            <person name="Adriaenssens E.M."/>
            <person name="Foster-Nyarko E."/>
            <person name="Jarju S."/>
            <person name="Secka A."/>
            <person name="Antonio M."/>
            <person name="Oren A."/>
            <person name="Chaudhuri R.R."/>
            <person name="La Ragione R."/>
            <person name="Hildebrand F."/>
            <person name="Pallen M.J."/>
        </authorList>
    </citation>
    <scope>NUCLEOTIDE SEQUENCE</scope>
    <source>
        <strain evidence="3">CHK178-757</strain>
    </source>
</reference>
<dbReference type="EMBL" id="DVIT01000036">
    <property type="protein sequence ID" value="HIS47871.1"/>
    <property type="molecule type" value="Genomic_DNA"/>
</dbReference>
<proteinExistence type="predicted"/>
<accession>A0A9D1F5H0</accession>
<protein>
    <submittedName>
        <fullName evidence="3">Uncharacterized protein</fullName>
    </submittedName>
</protein>
<keyword evidence="2" id="KW-1133">Transmembrane helix</keyword>
<feature type="compositionally biased region" description="Low complexity" evidence="1">
    <location>
        <begin position="159"/>
        <end position="185"/>
    </location>
</feature>
<feature type="compositionally biased region" description="Low complexity" evidence="1">
    <location>
        <begin position="92"/>
        <end position="112"/>
    </location>
</feature>
<organism evidence="3 4">
    <name type="scientific">Candidatus Scybalocola faecigallinarum</name>
    <dbReference type="NCBI Taxonomy" id="2840941"/>
    <lineage>
        <taxon>Bacteria</taxon>
        <taxon>Bacillati</taxon>
        <taxon>Bacillota</taxon>
        <taxon>Clostridia</taxon>
        <taxon>Lachnospirales</taxon>
        <taxon>Lachnospiraceae</taxon>
        <taxon>Lachnospiraceae incertae sedis</taxon>
        <taxon>Candidatus Scybalocola (ex Gilroy et al. 2021)</taxon>
    </lineage>
</organism>